<gene>
    <name evidence="2" type="ORF">E1B28_008034</name>
</gene>
<accession>A0A9P7S2V0</accession>
<dbReference type="AlphaFoldDB" id="A0A9P7S2V0"/>
<feature type="region of interest" description="Disordered" evidence="1">
    <location>
        <begin position="70"/>
        <end position="92"/>
    </location>
</feature>
<reference evidence="2" key="1">
    <citation type="journal article" date="2021" name="Genome Biol. Evol.">
        <title>The assembled and annotated genome of the fairy-ring fungus Marasmius oreades.</title>
        <authorList>
            <person name="Hiltunen M."/>
            <person name="Ament-Velasquez S.L."/>
            <person name="Johannesson H."/>
        </authorList>
    </citation>
    <scope>NUCLEOTIDE SEQUENCE</scope>
    <source>
        <strain evidence="2">03SP1</strain>
    </source>
</reference>
<feature type="region of interest" description="Disordered" evidence="1">
    <location>
        <begin position="1"/>
        <end position="56"/>
    </location>
</feature>
<evidence type="ECO:0000313" key="2">
    <source>
        <dbReference type="EMBL" id="KAG7094436.1"/>
    </source>
</evidence>
<proteinExistence type="predicted"/>
<protein>
    <submittedName>
        <fullName evidence="2">Uncharacterized protein</fullName>
    </submittedName>
</protein>
<dbReference type="OrthoDB" id="3204217at2759"/>
<name>A0A9P7S2V0_9AGAR</name>
<feature type="compositionally biased region" description="Low complexity" evidence="1">
    <location>
        <begin position="32"/>
        <end position="56"/>
    </location>
</feature>
<evidence type="ECO:0000256" key="1">
    <source>
        <dbReference type="SAM" id="MobiDB-lite"/>
    </source>
</evidence>
<dbReference type="Proteomes" id="UP001049176">
    <property type="component" value="Chromosome 4"/>
</dbReference>
<dbReference type="EMBL" id="CM032184">
    <property type="protein sequence ID" value="KAG7094436.1"/>
    <property type="molecule type" value="Genomic_DNA"/>
</dbReference>
<dbReference type="RefSeq" id="XP_043010906.1">
    <property type="nucleotide sequence ID" value="XM_043152819.1"/>
</dbReference>
<comment type="caution">
    <text evidence="2">The sequence shown here is derived from an EMBL/GenBank/DDBJ whole genome shotgun (WGS) entry which is preliminary data.</text>
</comment>
<dbReference type="KEGG" id="more:E1B28_008034"/>
<feature type="compositionally biased region" description="Low complexity" evidence="1">
    <location>
        <begin position="77"/>
        <end position="92"/>
    </location>
</feature>
<keyword evidence="3" id="KW-1185">Reference proteome</keyword>
<evidence type="ECO:0000313" key="3">
    <source>
        <dbReference type="Proteomes" id="UP001049176"/>
    </source>
</evidence>
<sequence length="572" mass="63231">MFVARRPAPSRPKGLWKARSKRVTSDRNQSESSAATAASLPRSSPLPPSLSCLSWSRLSSSSSTSWVSVEEEEEFGHLSGESSTTSSSASLSTSSSYKRRRIALECSDGEDDSHEDPDQVYLWDYSCFILSSSKSTPPDMKEKKVSILMPSPGPSRRIIPRQRVYSAIGSPGEVQEGDEEFTWEDWEELQAAFLPFEEDFEPDITSVQHLPNLRAIIHESHRFLSLYPNPSSFFLLHSPSTPPTVVYTLLAHALFVFGLIMSIPSNTSEALDTEPKLPTTYWLAALDVFAIGDGLAAEDEGALPSIDLEVDWKMSLTWGMTMIRLSRELVEGRTVDSFPSPSSLSLPGSPLDYISQNRPPHTPSSNSLEVKDLLKYAMDQITRGIFHMPRQLTNSPLVANINANAPGSSFFSVFAIAVEVLRVSSQLTSPSDRVYWLRWADSLFSSATVSTFASMNISGPLSDVALLSLSSSSAGASVSVYRGRCELLLAHALIEVGAAVGEEVEWKEEVGDALQNAVKFLEEALGSDSQMYVGLKRKWGEGEEEEEEEVVRRAEEVERMMREAREMLERFT</sequence>
<organism evidence="2 3">
    <name type="scientific">Marasmius oreades</name>
    <name type="common">fairy-ring Marasmius</name>
    <dbReference type="NCBI Taxonomy" id="181124"/>
    <lineage>
        <taxon>Eukaryota</taxon>
        <taxon>Fungi</taxon>
        <taxon>Dikarya</taxon>
        <taxon>Basidiomycota</taxon>
        <taxon>Agaricomycotina</taxon>
        <taxon>Agaricomycetes</taxon>
        <taxon>Agaricomycetidae</taxon>
        <taxon>Agaricales</taxon>
        <taxon>Marasmiineae</taxon>
        <taxon>Marasmiaceae</taxon>
        <taxon>Marasmius</taxon>
    </lineage>
</organism>
<dbReference type="GeneID" id="66077110"/>